<feature type="non-terminal residue" evidence="2">
    <location>
        <position position="91"/>
    </location>
</feature>
<sequence length="91" mass="10175">MSSDVWTALFNQSNPAQQQQQNGDANNETGTSSVPTTISRARSNRNQPIYFANRLTNPVFSVDKELLTNTIANQFGYDIDSPQLQKLVQNQ</sequence>
<protein>
    <submittedName>
        <fullName evidence="2">Uncharacterized protein</fullName>
    </submittedName>
</protein>
<proteinExistence type="predicted"/>
<dbReference type="AlphaFoldDB" id="A0A8S2KXR4"/>
<evidence type="ECO:0000256" key="1">
    <source>
        <dbReference type="SAM" id="MobiDB-lite"/>
    </source>
</evidence>
<feature type="compositionally biased region" description="Polar residues" evidence="1">
    <location>
        <begin position="28"/>
        <end position="45"/>
    </location>
</feature>
<comment type="caution">
    <text evidence="2">The sequence shown here is derived from an EMBL/GenBank/DDBJ whole genome shotgun (WGS) entry which is preliminary data.</text>
</comment>
<dbReference type="EMBL" id="CAJOBA010011723">
    <property type="protein sequence ID" value="CAF3871950.1"/>
    <property type="molecule type" value="Genomic_DNA"/>
</dbReference>
<reference evidence="2" key="1">
    <citation type="submission" date="2021-02" db="EMBL/GenBank/DDBJ databases">
        <authorList>
            <person name="Nowell W R."/>
        </authorList>
    </citation>
    <scope>NUCLEOTIDE SEQUENCE</scope>
</reference>
<evidence type="ECO:0000313" key="3">
    <source>
        <dbReference type="Proteomes" id="UP000682733"/>
    </source>
</evidence>
<feature type="compositionally biased region" description="Low complexity" evidence="1">
    <location>
        <begin position="11"/>
        <end position="27"/>
    </location>
</feature>
<accession>A0A8S2KXR4</accession>
<name>A0A8S2KXR4_9BILA</name>
<gene>
    <name evidence="2" type="ORF">TMI583_LOCUS19675</name>
</gene>
<evidence type="ECO:0000313" key="2">
    <source>
        <dbReference type="EMBL" id="CAF3871950.1"/>
    </source>
</evidence>
<feature type="region of interest" description="Disordered" evidence="1">
    <location>
        <begin position="1"/>
        <end position="45"/>
    </location>
</feature>
<organism evidence="2 3">
    <name type="scientific">Didymodactylos carnosus</name>
    <dbReference type="NCBI Taxonomy" id="1234261"/>
    <lineage>
        <taxon>Eukaryota</taxon>
        <taxon>Metazoa</taxon>
        <taxon>Spiralia</taxon>
        <taxon>Gnathifera</taxon>
        <taxon>Rotifera</taxon>
        <taxon>Eurotatoria</taxon>
        <taxon>Bdelloidea</taxon>
        <taxon>Philodinida</taxon>
        <taxon>Philodinidae</taxon>
        <taxon>Didymodactylos</taxon>
    </lineage>
</organism>
<dbReference type="Proteomes" id="UP000682733">
    <property type="component" value="Unassembled WGS sequence"/>
</dbReference>